<reference evidence="2 3" key="1">
    <citation type="submission" date="2016-03" db="EMBL/GenBank/DDBJ databases">
        <title>Niastella vici sp. nov., isolated from farmland soil.</title>
        <authorList>
            <person name="Chen L."/>
            <person name="Wang D."/>
            <person name="Yang S."/>
            <person name="Wang G."/>
        </authorList>
    </citation>
    <scope>NUCLEOTIDE SEQUENCE [LARGE SCALE GENOMIC DNA]</scope>
    <source>
        <strain evidence="2 3">DJ57</strain>
    </source>
</reference>
<dbReference type="AlphaFoldDB" id="A0A1V9G8G2"/>
<comment type="caution">
    <text evidence="2">The sequence shown here is derived from an EMBL/GenBank/DDBJ whole genome shotgun (WGS) entry which is preliminary data.</text>
</comment>
<evidence type="ECO:0000256" key="1">
    <source>
        <dbReference type="SAM" id="Phobius"/>
    </source>
</evidence>
<name>A0A1V9G8G2_9BACT</name>
<evidence type="ECO:0000313" key="3">
    <source>
        <dbReference type="Proteomes" id="UP000192796"/>
    </source>
</evidence>
<dbReference type="EMBL" id="LVYD01000001">
    <property type="protein sequence ID" value="OQP66872.1"/>
    <property type="molecule type" value="Genomic_DNA"/>
</dbReference>
<dbReference type="STRING" id="1703345.A3860_00445"/>
<proteinExistence type="predicted"/>
<keyword evidence="3" id="KW-1185">Reference proteome</keyword>
<evidence type="ECO:0008006" key="4">
    <source>
        <dbReference type="Google" id="ProtNLM"/>
    </source>
</evidence>
<protein>
    <recommendedName>
        <fullName evidence="4">Transglutaminase-like domain-containing protein</fullName>
    </recommendedName>
</protein>
<organism evidence="2 3">
    <name type="scientific">Niastella vici</name>
    <dbReference type="NCBI Taxonomy" id="1703345"/>
    <lineage>
        <taxon>Bacteria</taxon>
        <taxon>Pseudomonadati</taxon>
        <taxon>Bacteroidota</taxon>
        <taxon>Chitinophagia</taxon>
        <taxon>Chitinophagales</taxon>
        <taxon>Chitinophagaceae</taxon>
        <taxon>Niastella</taxon>
    </lineage>
</organism>
<gene>
    <name evidence="2" type="ORF">A3860_00445</name>
</gene>
<keyword evidence="1" id="KW-0472">Membrane</keyword>
<sequence length="317" mass="36811">MNSILFFVYPYKSWPLKSFRKSFAKSVGKTFTSRYTLVFVNGFLLASLLYFYSEDSYEKKLFEALASYVKDETPRTKNNEEALLLNSLHLTYSLGKNRAGIFANKEINTLKASLIHPVTYDLMTTNGACGSYAYILSRLLNELKIPNRIAQMKVDGLYGGHILVEAKMAKGWVVLDGSYDLYFKRANGSLASFDDVKNNWDYYKSQVPADYNYHYAYNDVRYTNWDKIPVVMPVIKGFLTLAVGKEIANNFSFRTYALRKFHILFEATIFIYLLIFLFIFRRYLQTNREKLTRFLPFTFPRRKPLLVISGNAERKVA</sequence>
<keyword evidence="1" id="KW-0812">Transmembrane</keyword>
<dbReference type="Proteomes" id="UP000192796">
    <property type="component" value="Unassembled WGS sequence"/>
</dbReference>
<feature type="transmembrane region" description="Helical" evidence="1">
    <location>
        <begin position="263"/>
        <end position="284"/>
    </location>
</feature>
<keyword evidence="1" id="KW-1133">Transmembrane helix</keyword>
<accession>A0A1V9G8G2</accession>
<evidence type="ECO:0000313" key="2">
    <source>
        <dbReference type="EMBL" id="OQP66872.1"/>
    </source>
</evidence>